<evidence type="ECO:0000313" key="2">
    <source>
        <dbReference type="EMBL" id="SVE33221.1"/>
    </source>
</evidence>
<dbReference type="SMART" id="SM00060">
    <property type="entry name" value="FN3"/>
    <property type="match status" value="1"/>
</dbReference>
<dbReference type="InterPro" id="IPR003961">
    <property type="entry name" value="FN3_dom"/>
</dbReference>
<reference evidence="2" key="1">
    <citation type="submission" date="2018-05" db="EMBL/GenBank/DDBJ databases">
        <authorList>
            <person name="Lanie J.A."/>
            <person name="Ng W.-L."/>
            <person name="Kazmierczak K.M."/>
            <person name="Andrzejewski T.M."/>
            <person name="Davidsen T.M."/>
            <person name="Wayne K.J."/>
            <person name="Tettelin H."/>
            <person name="Glass J.I."/>
            <person name="Rusch D."/>
            <person name="Podicherti R."/>
            <person name="Tsui H.-C.T."/>
            <person name="Winkler M.E."/>
        </authorList>
    </citation>
    <scope>NUCLEOTIDE SEQUENCE</scope>
</reference>
<evidence type="ECO:0000259" key="1">
    <source>
        <dbReference type="PROSITE" id="PS50853"/>
    </source>
</evidence>
<name>A0A383CM85_9ZZZZ</name>
<dbReference type="Gene3D" id="2.60.40.10">
    <property type="entry name" value="Immunoglobulins"/>
    <property type="match status" value="2"/>
</dbReference>
<dbReference type="EMBL" id="UINC01209970">
    <property type="protein sequence ID" value="SVE33221.1"/>
    <property type="molecule type" value="Genomic_DNA"/>
</dbReference>
<feature type="non-terminal residue" evidence="2">
    <location>
        <position position="194"/>
    </location>
</feature>
<dbReference type="AlphaFoldDB" id="A0A383CM85"/>
<dbReference type="SUPFAM" id="SSF49265">
    <property type="entry name" value="Fibronectin type III"/>
    <property type="match status" value="1"/>
</dbReference>
<dbReference type="PROSITE" id="PS50853">
    <property type="entry name" value="FN3"/>
    <property type="match status" value="1"/>
</dbReference>
<accession>A0A383CM85</accession>
<organism evidence="2">
    <name type="scientific">marine metagenome</name>
    <dbReference type="NCBI Taxonomy" id="408172"/>
    <lineage>
        <taxon>unclassified sequences</taxon>
        <taxon>metagenomes</taxon>
        <taxon>ecological metagenomes</taxon>
    </lineage>
</organism>
<protein>
    <recommendedName>
        <fullName evidence="1">Fibronectin type-III domain-containing protein</fullName>
    </recommendedName>
</protein>
<dbReference type="CDD" id="cd00063">
    <property type="entry name" value="FN3"/>
    <property type="match status" value="1"/>
</dbReference>
<sequence length="194" mass="21475">VENYELYRSILPDKNFELLKSNLNSLGYNDETVRCEKNYYYRVKSISNGKKSEFSPLASALTPSAIPSAPTGLISTLTNEGRGIKLTWGATDCGKSYNIYRSTNASNFEQISTSENLEYTDLNLEGGTKYTYKVAGVSQKGEGPLSAETNSILTAPLYPDSLASNHKDSRHIGLQWNKVKTATKYRIFVSETAT</sequence>
<feature type="domain" description="Fibronectin type-III" evidence="1">
    <location>
        <begin position="66"/>
        <end position="157"/>
    </location>
</feature>
<proteinExistence type="predicted"/>
<dbReference type="Pfam" id="PF00041">
    <property type="entry name" value="fn3"/>
    <property type="match status" value="1"/>
</dbReference>
<dbReference type="InterPro" id="IPR013783">
    <property type="entry name" value="Ig-like_fold"/>
</dbReference>
<dbReference type="InterPro" id="IPR036116">
    <property type="entry name" value="FN3_sf"/>
</dbReference>
<gene>
    <name evidence="2" type="ORF">METZ01_LOCUS486075</name>
</gene>
<feature type="non-terminal residue" evidence="2">
    <location>
        <position position="1"/>
    </location>
</feature>